<sequence length="176" mass="20819">MLFYFLEKYFLFLTAMIVFSVILYLLDITEPASMTFIYPEMDTLFNCFSETFFERLKYVHRIMESFDFLKNTFVYDSLRLFVIRILFLIYGHFGVLFQILSAGFCFGYVFICMFRSSMVSFKSSFNLVSVFTTMLRYLTIFLMFQSFCDLIYLTCVMLLLSVFLLGTRLAVIVLVG</sequence>
<evidence type="ECO:0000313" key="3">
    <source>
        <dbReference type="Proteomes" id="UP000242432"/>
    </source>
</evidence>
<dbReference type="EMBL" id="FUXX01000012">
    <property type="protein sequence ID" value="SKA60841.1"/>
    <property type="molecule type" value="Genomic_DNA"/>
</dbReference>
<evidence type="ECO:0000313" key="2">
    <source>
        <dbReference type="EMBL" id="SKA60841.1"/>
    </source>
</evidence>
<feature type="transmembrane region" description="Helical" evidence="1">
    <location>
        <begin position="123"/>
        <end position="144"/>
    </location>
</feature>
<dbReference type="RefSeq" id="WP_078928480.1">
    <property type="nucleotide sequence ID" value="NZ_FUXX01000012.1"/>
</dbReference>
<name>A0A1T4V8I0_9GAMM</name>
<dbReference type="Proteomes" id="UP000242432">
    <property type="component" value="Unassembled WGS sequence"/>
</dbReference>
<dbReference type="AlphaFoldDB" id="A0A1T4V8I0"/>
<keyword evidence="1" id="KW-0812">Transmembrane</keyword>
<keyword evidence="3" id="KW-1185">Reference proteome</keyword>
<feature type="transmembrane region" description="Helical" evidence="1">
    <location>
        <begin position="9"/>
        <end position="26"/>
    </location>
</feature>
<reference evidence="3" key="1">
    <citation type="submission" date="2017-02" db="EMBL/GenBank/DDBJ databases">
        <authorList>
            <person name="Varghese N."/>
            <person name="Submissions S."/>
        </authorList>
    </citation>
    <scope>NUCLEOTIDE SEQUENCE [LARGE SCALE GENOMIC DNA]</scope>
    <source>
        <strain evidence="3">DSM 3072</strain>
    </source>
</reference>
<feature type="transmembrane region" description="Helical" evidence="1">
    <location>
        <begin position="81"/>
        <end position="111"/>
    </location>
</feature>
<keyword evidence="1" id="KW-0472">Membrane</keyword>
<keyword evidence="1" id="KW-1133">Transmembrane helix</keyword>
<evidence type="ECO:0000256" key="1">
    <source>
        <dbReference type="SAM" id="Phobius"/>
    </source>
</evidence>
<gene>
    <name evidence="2" type="ORF">SAMN02745213_00960</name>
</gene>
<feature type="transmembrane region" description="Helical" evidence="1">
    <location>
        <begin position="150"/>
        <end position="175"/>
    </location>
</feature>
<protein>
    <submittedName>
        <fullName evidence="2">Uncharacterized protein</fullName>
    </submittedName>
</protein>
<proteinExistence type="predicted"/>
<accession>A0A1T4V8I0</accession>
<organism evidence="2 3">
    <name type="scientific">Succinivibrio dextrinosolvens DSM 3072</name>
    <dbReference type="NCBI Taxonomy" id="1123324"/>
    <lineage>
        <taxon>Bacteria</taxon>
        <taxon>Pseudomonadati</taxon>
        <taxon>Pseudomonadota</taxon>
        <taxon>Gammaproteobacteria</taxon>
        <taxon>Aeromonadales</taxon>
        <taxon>Succinivibrionaceae</taxon>
        <taxon>Succinivibrio</taxon>
    </lineage>
</organism>